<dbReference type="GO" id="GO:0005886">
    <property type="term" value="C:plasma membrane"/>
    <property type="evidence" value="ECO:0007669"/>
    <property type="project" value="UniProtKB-SubCell"/>
</dbReference>
<keyword evidence="7 8" id="KW-0472">Membrane</keyword>
<evidence type="ECO:0000256" key="2">
    <source>
        <dbReference type="ARBA" id="ARBA00022448"/>
    </source>
</evidence>
<evidence type="ECO:0000256" key="3">
    <source>
        <dbReference type="ARBA" id="ARBA00022475"/>
    </source>
</evidence>
<evidence type="ECO:0000256" key="6">
    <source>
        <dbReference type="ARBA" id="ARBA00022989"/>
    </source>
</evidence>
<sequence length="339" mass="34273">MAVHETIPGVTRPFPLAWNLEHKGVVFGAAILIALCLAGAVLVPGFLSGSNIRSILLLAAFLGLAAMGQTFVALLGGLDLSIPFVIGSANIGLAALLGAGVPALPAIVLIVLVGAGVGLLNALLSFSLQNQALIVSLGVGFTLVGLSQVLTSIGNAYGGNVMGAVPALLAHISAANGTTFGLPVPPVVLIWVCATIAVSFLMRRSRIGRGFYAVGGNRIAAARLSISAFRYWIYAYCLSGALAATTGILLLGFSGGGFVGVGDSYLFTTIAAVVLGGTSLLGGAGGSTQTVIGVLVLQVLTSLLVGLGFSFAAQQVVFGLMIVPMVAIYARSPEIRLQI</sequence>
<keyword evidence="4" id="KW-0997">Cell inner membrane</keyword>
<evidence type="ECO:0000256" key="4">
    <source>
        <dbReference type="ARBA" id="ARBA00022519"/>
    </source>
</evidence>
<protein>
    <submittedName>
        <fullName evidence="9">ABC transporter permease</fullName>
    </submittedName>
</protein>
<feature type="transmembrane region" description="Helical" evidence="8">
    <location>
        <begin position="265"/>
        <end position="284"/>
    </location>
</feature>
<evidence type="ECO:0000313" key="10">
    <source>
        <dbReference type="Proteomes" id="UP000245252"/>
    </source>
</evidence>
<gene>
    <name evidence="9" type="ORF">DEM27_25790</name>
</gene>
<feature type="transmembrane region" description="Helical" evidence="8">
    <location>
        <begin position="291"/>
        <end position="309"/>
    </location>
</feature>
<feature type="transmembrane region" description="Helical" evidence="8">
    <location>
        <begin position="231"/>
        <end position="253"/>
    </location>
</feature>
<evidence type="ECO:0000256" key="7">
    <source>
        <dbReference type="ARBA" id="ARBA00023136"/>
    </source>
</evidence>
<evidence type="ECO:0000256" key="1">
    <source>
        <dbReference type="ARBA" id="ARBA00004651"/>
    </source>
</evidence>
<comment type="subcellular location">
    <subcellularLocation>
        <location evidence="1">Cell membrane</location>
        <topology evidence="1">Multi-pass membrane protein</topology>
    </subcellularLocation>
</comment>
<dbReference type="EMBL" id="QFBC01000016">
    <property type="protein sequence ID" value="PWE53371.1"/>
    <property type="molecule type" value="Genomic_DNA"/>
</dbReference>
<dbReference type="AlphaFoldDB" id="A0A2U2DJE7"/>
<dbReference type="RefSeq" id="WP_109461120.1">
    <property type="nucleotide sequence ID" value="NZ_QFBC01000016.1"/>
</dbReference>
<keyword evidence="6 8" id="KW-1133">Transmembrane helix</keyword>
<keyword evidence="2" id="KW-0813">Transport</keyword>
<keyword evidence="3" id="KW-1003">Cell membrane</keyword>
<dbReference type="InterPro" id="IPR001851">
    <property type="entry name" value="ABC_transp_permease"/>
</dbReference>
<dbReference type="OrthoDB" id="8418345at2"/>
<dbReference type="PANTHER" id="PTHR32196">
    <property type="entry name" value="ABC TRANSPORTER PERMEASE PROTEIN YPHD-RELATED-RELATED"/>
    <property type="match status" value="1"/>
</dbReference>
<dbReference type="GO" id="GO:0022857">
    <property type="term" value="F:transmembrane transporter activity"/>
    <property type="evidence" value="ECO:0007669"/>
    <property type="project" value="InterPro"/>
</dbReference>
<keyword evidence="10" id="KW-1185">Reference proteome</keyword>
<feature type="transmembrane region" description="Helical" evidence="8">
    <location>
        <begin position="132"/>
        <end position="150"/>
    </location>
</feature>
<feature type="transmembrane region" description="Helical" evidence="8">
    <location>
        <begin position="180"/>
        <end position="202"/>
    </location>
</feature>
<organism evidence="9 10">
    <name type="scientific">Metarhizobium album</name>
    <dbReference type="NCBI Taxonomy" id="2182425"/>
    <lineage>
        <taxon>Bacteria</taxon>
        <taxon>Pseudomonadati</taxon>
        <taxon>Pseudomonadota</taxon>
        <taxon>Alphaproteobacteria</taxon>
        <taxon>Hyphomicrobiales</taxon>
        <taxon>Rhizobiaceae</taxon>
        <taxon>Metarhizobium</taxon>
    </lineage>
</organism>
<dbReference type="CDD" id="cd06579">
    <property type="entry name" value="TM_PBP1_transp_AraH_like"/>
    <property type="match status" value="1"/>
</dbReference>
<keyword evidence="5 8" id="KW-0812">Transmembrane</keyword>
<accession>A0A2U2DJE7</accession>
<feature type="transmembrane region" description="Helical" evidence="8">
    <location>
        <begin position="55"/>
        <end position="74"/>
    </location>
</feature>
<proteinExistence type="predicted"/>
<evidence type="ECO:0000313" key="9">
    <source>
        <dbReference type="EMBL" id="PWE53371.1"/>
    </source>
</evidence>
<comment type="caution">
    <text evidence="9">The sequence shown here is derived from an EMBL/GenBank/DDBJ whole genome shotgun (WGS) entry which is preliminary data.</text>
</comment>
<evidence type="ECO:0000256" key="5">
    <source>
        <dbReference type="ARBA" id="ARBA00022692"/>
    </source>
</evidence>
<feature type="transmembrane region" description="Helical" evidence="8">
    <location>
        <begin position="106"/>
        <end position="126"/>
    </location>
</feature>
<name>A0A2U2DJE7_9HYPH</name>
<evidence type="ECO:0000256" key="8">
    <source>
        <dbReference type="SAM" id="Phobius"/>
    </source>
</evidence>
<dbReference type="Proteomes" id="UP000245252">
    <property type="component" value="Unassembled WGS sequence"/>
</dbReference>
<dbReference type="PANTHER" id="PTHR32196:SF21">
    <property type="entry name" value="ABC TRANSPORTER PERMEASE PROTEIN YPHD-RELATED"/>
    <property type="match status" value="1"/>
</dbReference>
<reference evidence="9 10" key="1">
    <citation type="submission" date="2018-05" db="EMBL/GenBank/DDBJ databases">
        <title>The draft genome of strain NS-104.</title>
        <authorList>
            <person name="Hang P."/>
            <person name="Jiang J."/>
        </authorList>
    </citation>
    <scope>NUCLEOTIDE SEQUENCE [LARGE SCALE GENOMIC DNA]</scope>
    <source>
        <strain evidence="9 10">NS-104</strain>
    </source>
</reference>
<feature type="transmembrane region" description="Helical" evidence="8">
    <location>
        <begin position="24"/>
        <end position="43"/>
    </location>
</feature>
<dbReference type="Pfam" id="PF02653">
    <property type="entry name" value="BPD_transp_2"/>
    <property type="match status" value="1"/>
</dbReference>